<dbReference type="PATRIC" id="fig|28092.6.peg.4191"/>
<keyword evidence="4" id="KW-1185">Reference proteome</keyword>
<dbReference type="STRING" id="28092.WM40_17825"/>
<protein>
    <recommendedName>
        <fullName evidence="2">Glycoside-hydrolase family GH114 TIM-barrel domain-containing protein</fullName>
    </recommendedName>
</protein>
<dbReference type="PANTHER" id="PTHR35882:SF2">
    <property type="entry name" value="PELA"/>
    <property type="match status" value="1"/>
</dbReference>
<dbReference type="OrthoDB" id="7292394at2"/>
<dbReference type="EMBL" id="LAQU01000021">
    <property type="protein sequence ID" value="KKB62330.1"/>
    <property type="molecule type" value="Genomic_DNA"/>
</dbReference>
<sequence>MPLYRSTATSRGIGHIANVAMALLAVLFPAKFATADASAPLPSVALYYGVTPPIDDLSRFDIVVLDPDAQFDPRTQSVGHTKWYAYVSVGEVHPNRSYYKAIPKSWRPSQNKAWASDVIDQTAPGWPAFFVDKVVTPLWKKGYRGFFLDTLDSFQLIATTDAERAAQKDGLERVVRLMARRYPQAKLIFNRGFEILPDVHSLVQMVAFESLYQGWNASEKRYVAVPQNDRDWLLGQVNKIREQYKIPIIAIDYCSIDNANCRKETVIKIVQLGFIPYVTDGGLTSVGLGAESVIEPNPAVSPIRQ</sequence>
<dbReference type="PANTHER" id="PTHR35882">
    <property type="entry name" value="PELA"/>
    <property type="match status" value="1"/>
</dbReference>
<reference evidence="3 4" key="1">
    <citation type="submission" date="2015-03" db="EMBL/GenBank/DDBJ databases">
        <title>Draft Genome Sequence of Burkholderia andropogonis type strain ICMP2807, isolated from Sorghum bicolor.</title>
        <authorList>
            <person name="Lopes-Santos L."/>
            <person name="Castro D.B."/>
            <person name="Ottoboni L.M."/>
            <person name="Park D."/>
            <person name="Weirc B.S."/>
            <person name="Destefano S.A."/>
        </authorList>
    </citation>
    <scope>NUCLEOTIDE SEQUENCE [LARGE SCALE GENOMIC DNA]</scope>
    <source>
        <strain evidence="3 4">ICMP2807</strain>
    </source>
</reference>
<evidence type="ECO:0000256" key="1">
    <source>
        <dbReference type="SAM" id="Phobius"/>
    </source>
</evidence>
<name>A0A0F5JXB1_9BURK</name>
<dbReference type="AlphaFoldDB" id="A0A0F5JXB1"/>
<keyword evidence="1" id="KW-1133">Transmembrane helix</keyword>
<proteinExistence type="predicted"/>
<dbReference type="InterPro" id="IPR013785">
    <property type="entry name" value="Aldolase_TIM"/>
</dbReference>
<dbReference type="SUPFAM" id="SSF51445">
    <property type="entry name" value="(Trans)glycosidases"/>
    <property type="match status" value="1"/>
</dbReference>
<keyword evidence="1" id="KW-0472">Membrane</keyword>
<keyword evidence="1" id="KW-0812">Transmembrane</keyword>
<evidence type="ECO:0000313" key="4">
    <source>
        <dbReference type="Proteomes" id="UP000033618"/>
    </source>
</evidence>
<feature type="domain" description="Glycoside-hydrolase family GH114 TIM-barrel" evidence="2">
    <location>
        <begin position="57"/>
        <end position="283"/>
    </location>
</feature>
<dbReference type="RefSeq" id="WP_024904559.1">
    <property type="nucleotide sequence ID" value="NZ_CADFGU010000009.1"/>
</dbReference>
<gene>
    <name evidence="3" type="ORF">WM40_17825</name>
</gene>
<dbReference type="Pfam" id="PF03537">
    <property type="entry name" value="Glyco_hydro_114"/>
    <property type="match status" value="1"/>
</dbReference>
<feature type="transmembrane region" description="Helical" evidence="1">
    <location>
        <begin position="12"/>
        <end position="30"/>
    </location>
</feature>
<evidence type="ECO:0000313" key="3">
    <source>
        <dbReference type="EMBL" id="KKB62330.1"/>
    </source>
</evidence>
<dbReference type="InterPro" id="IPR004352">
    <property type="entry name" value="GH114_TIM-barrel"/>
</dbReference>
<accession>A0A0F5JXB1</accession>
<dbReference type="Gene3D" id="3.20.20.70">
    <property type="entry name" value="Aldolase class I"/>
    <property type="match status" value="1"/>
</dbReference>
<dbReference type="Proteomes" id="UP000033618">
    <property type="component" value="Unassembled WGS sequence"/>
</dbReference>
<evidence type="ECO:0000259" key="2">
    <source>
        <dbReference type="Pfam" id="PF03537"/>
    </source>
</evidence>
<organism evidence="3 4">
    <name type="scientific">Robbsia andropogonis</name>
    <dbReference type="NCBI Taxonomy" id="28092"/>
    <lineage>
        <taxon>Bacteria</taxon>
        <taxon>Pseudomonadati</taxon>
        <taxon>Pseudomonadota</taxon>
        <taxon>Betaproteobacteria</taxon>
        <taxon>Burkholderiales</taxon>
        <taxon>Burkholderiaceae</taxon>
        <taxon>Robbsia</taxon>
    </lineage>
</organism>
<comment type="caution">
    <text evidence="3">The sequence shown here is derived from an EMBL/GenBank/DDBJ whole genome shotgun (WGS) entry which is preliminary data.</text>
</comment>
<dbReference type="InterPro" id="IPR017853">
    <property type="entry name" value="GH"/>
</dbReference>